<organism evidence="1 2">
    <name type="scientific">Hygrophoropsis aurantiaca</name>
    <dbReference type="NCBI Taxonomy" id="72124"/>
    <lineage>
        <taxon>Eukaryota</taxon>
        <taxon>Fungi</taxon>
        <taxon>Dikarya</taxon>
        <taxon>Basidiomycota</taxon>
        <taxon>Agaricomycotina</taxon>
        <taxon>Agaricomycetes</taxon>
        <taxon>Agaricomycetidae</taxon>
        <taxon>Boletales</taxon>
        <taxon>Coniophorineae</taxon>
        <taxon>Hygrophoropsidaceae</taxon>
        <taxon>Hygrophoropsis</taxon>
    </lineage>
</organism>
<accession>A0ACB8AD63</accession>
<evidence type="ECO:0000313" key="1">
    <source>
        <dbReference type="EMBL" id="KAH7910667.1"/>
    </source>
</evidence>
<evidence type="ECO:0000313" key="2">
    <source>
        <dbReference type="Proteomes" id="UP000790377"/>
    </source>
</evidence>
<gene>
    <name evidence="1" type="ORF">BJ138DRAFT_1113874</name>
</gene>
<name>A0ACB8AD63_9AGAM</name>
<proteinExistence type="predicted"/>
<dbReference type="Proteomes" id="UP000790377">
    <property type="component" value="Unassembled WGS sequence"/>
</dbReference>
<protein>
    <submittedName>
        <fullName evidence="1">Uncharacterized protein</fullName>
    </submittedName>
</protein>
<sequence>MFLKQGHTEAELPRLRKKWDDDCDDYMKMMGGSPPIAGQKPNFGASDFQVYRIPGSQYAIRIWDDEKERSDGQFL</sequence>
<reference evidence="1" key="1">
    <citation type="journal article" date="2021" name="New Phytol.">
        <title>Evolutionary innovations through gain and loss of genes in the ectomycorrhizal Boletales.</title>
        <authorList>
            <person name="Wu G."/>
            <person name="Miyauchi S."/>
            <person name="Morin E."/>
            <person name="Kuo A."/>
            <person name="Drula E."/>
            <person name="Varga T."/>
            <person name="Kohler A."/>
            <person name="Feng B."/>
            <person name="Cao Y."/>
            <person name="Lipzen A."/>
            <person name="Daum C."/>
            <person name="Hundley H."/>
            <person name="Pangilinan J."/>
            <person name="Johnson J."/>
            <person name="Barry K."/>
            <person name="LaButti K."/>
            <person name="Ng V."/>
            <person name="Ahrendt S."/>
            <person name="Min B."/>
            <person name="Choi I.G."/>
            <person name="Park H."/>
            <person name="Plett J.M."/>
            <person name="Magnuson J."/>
            <person name="Spatafora J.W."/>
            <person name="Nagy L.G."/>
            <person name="Henrissat B."/>
            <person name="Grigoriev I.V."/>
            <person name="Yang Z.L."/>
            <person name="Xu J."/>
            <person name="Martin F.M."/>
        </authorList>
    </citation>
    <scope>NUCLEOTIDE SEQUENCE</scope>
    <source>
        <strain evidence="1">ATCC 28755</strain>
    </source>
</reference>
<dbReference type="EMBL" id="MU267704">
    <property type="protein sequence ID" value="KAH7910667.1"/>
    <property type="molecule type" value="Genomic_DNA"/>
</dbReference>
<keyword evidence="2" id="KW-1185">Reference proteome</keyword>
<comment type="caution">
    <text evidence="1">The sequence shown here is derived from an EMBL/GenBank/DDBJ whole genome shotgun (WGS) entry which is preliminary data.</text>
</comment>